<dbReference type="InterPro" id="IPR010221">
    <property type="entry name" value="VCBS_dom"/>
</dbReference>
<keyword evidence="4" id="KW-1185">Reference proteome</keyword>
<evidence type="ECO:0000313" key="4">
    <source>
        <dbReference type="Proteomes" id="UP000251075"/>
    </source>
</evidence>
<dbReference type="InterPro" id="IPR041690">
    <property type="entry name" value="Cadherin_5"/>
</dbReference>
<evidence type="ECO:0000313" key="3">
    <source>
        <dbReference type="EMBL" id="RAU20106.1"/>
    </source>
</evidence>
<dbReference type="NCBIfam" id="TIGR01965">
    <property type="entry name" value="VCBS_repeat"/>
    <property type="match status" value="1"/>
</dbReference>
<feature type="compositionally biased region" description="Polar residues" evidence="1">
    <location>
        <begin position="110"/>
        <end position="148"/>
    </location>
</feature>
<organism evidence="3 4">
    <name type="scientific">Paramagnetospirillum kuznetsovii</name>
    <dbReference type="NCBI Taxonomy" id="2053833"/>
    <lineage>
        <taxon>Bacteria</taxon>
        <taxon>Pseudomonadati</taxon>
        <taxon>Pseudomonadota</taxon>
        <taxon>Alphaproteobacteria</taxon>
        <taxon>Rhodospirillales</taxon>
        <taxon>Magnetospirillaceae</taxon>
        <taxon>Paramagnetospirillum</taxon>
    </lineage>
</organism>
<dbReference type="Gene3D" id="2.60.40.2810">
    <property type="match status" value="1"/>
</dbReference>
<sequence>MAVVVRITDKQNQVREVQVESGKELQVKPGEKITVVGVDPASVLIAVQGNDVAMAIGDGQPIVLKQMASMVADKSASLTVGDQPETASVIDTLEALKQYDINALSNFQTAAGTDNSAPQSQSSDANTGDGSGFSIQPANTTSNSTPRVTTDAPQAAPDNATDAAAGGAAPLGAAVPVNTPPVAVDDALTIGEDGKLTIATTSLLANDFDANGDSLSLSSFDGSQLKGTLVKNADGTMTYDPGNAFQYLAKGETATETFTYQIDDGRGGTSQATVTITIVGSNDGPTISAANLSGAVTENGGLASSGTIAFNDVDLTDGHTVSIASTEGNLGSLTASVSEKAGAADGSVSWSYSVDDAA</sequence>
<dbReference type="Pfam" id="PF17892">
    <property type="entry name" value="Cadherin_5"/>
    <property type="match status" value="1"/>
</dbReference>
<dbReference type="AlphaFoldDB" id="A0A364NSQ3"/>
<dbReference type="EMBL" id="PGTO01000037">
    <property type="protein sequence ID" value="RAU20106.1"/>
    <property type="molecule type" value="Genomic_DNA"/>
</dbReference>
<protein>
    <recommendedName>
        <fullName evidence="2">Cadherin-like domain-containing protein</fullName>
    </recommendedName>
</protein>
<name>A0A364NSQ3_9PROT</name>
<dbReference type="RefSeq" id="WP_192884641.1">
    <property type="nucleotide sequence ID" value="NZ_PGTO01000037.1"/>
</dbReference>
<gene>
    <name evidence="3" type="ORF">CU669_20215</name>
</gene>
<accession>A0A364NSQ3</accession>
<feature type="non-terminal residue" evidence="3">
    <location>
        <position position="358"/>
    </location>
</feature>
<reference evidence="3 4" key="1">
    <citation type="submission" date="2017-11" db="EMBL/GenBank/DDBJ databases">
        <title>Draft genome sequence of magnetotactic bacterium Magnetospirillum kuznetsovii LBB-42.</title>
        <authorList>
            <person name="Grouzdev D.S."/>
            <person name="Rysina M.S."/>
            <person name="Baslerov R.V."/>
            <person name="Koziaeva V."/>
        </authorList>
    </citation>
    <scope>NUCLEOTIDE SEQUENCE [LARGE SCALE GENOMIC DNA]</scope>
    <source>
        <strain evidence="3 4">LBB-42</strain>
    </source>
</reference>
<feature type="region of interest" description="Disordered" evidence="1">
    <location>
        <begin position="110"/>
        <end position="166"/>
    </location>
</feature>
<comment type="caution">
    <text evidence="3">The sequence shown here is derived from an EMBL/GenBank/DDBJ whole genome shotgun (WGS) entry which is preliminary data.</text>
</comment>
<evidence type="ECO:0000259" key="2">
    <source>
        <dbReference type="Pfam" id="PF17892"/>
    </source>
</evidence>
<dbReference type="Proteomes" id="UP000251075">
    <property type="component" value="Unassembled WGS sequence"/>
</dbReference>
<proteinExistence type="predicted"/>
<feature type="domain" description="Cadherin-like" evidence="2">
    <location>
        <begin position="177"/>
        <end position="278"/>
    </location>
</feature>
<evidence type="ECO:0000256" key="1">
    <source>
        <dbReference type="SAM" id="MobiDB-lite"/>
    </source>
</evidence>
<feature type="compositionally biased region" description="Low complexity" evidence="1">
    <location>
        <begin position="149"/>
        <end position="166"/>
    </location>
</feature>